<dbReference type="PANTHER" id="PTHR42792">
    <property type="entry name" value="FLAGELLIN"/>
    <property type="match status" value="1"/>
</dbReference>
<evidence type="ECO:0000256" key="4">
    <source>
        <dbReference type="RuleBase" id="RU362073"/>
    </source>
</evidence>
<comment type="subcellular location">
    <subcellularLocation>
        <location evidence="4">Secreted</location>
    </subcellularLocation>
    <subcellularLocation>
        <location evidence="4">Bacterial flagellum</location>
    </subcellularLocation>
</comment>
<dbReference type="InterPro" id="IPR046358">
    <property type="entry name" value="Flagellin_C"/>
</dbReference>
<evidence type="ECO:0000256" key="5">
    <source>
        <dbReference type="SAM" id="Coils"/>
    </source>
</evidence>
<evidence type="ECO:0000313" key="9">
    <source>
        <dbReference type="Proteomes" id="UP000738126"/>
    </source>
</evidence>
<dbReference type="Gene3D" id="1.20.1330.10">
    <property type="entry name" value="f41 fragment of flagellin, N-terminal domain"/>
    <property type="match status" value="1"/>
</dbReference>
<keyword evidence="3 4" id="KW-0975">Bacterial flagellum</keyword>
<evidence type="ECO:0000256" key="3">
    <source>
        <dbReference type="ARBA" id="ARBA00023143"/>
    </source>
</evidence>
<keyword evidence="9" id="KW-1185">Reference proteome</keyword>
<proteinExistence type="inferred from homology"/>
<feature type="domain" description="Flagellin C-terminal" evidence="7">
    <location>
        <begin position="391"/>
        <end position="474"/>
    </location>
</feature>
<protein>
    <recommendedName>
        <fullName evidence="4">Flagellin</fullName>
    </recommendedName>
</protein>
<sequence>MVINTNVMSLTAQRHLDASKADQQQAMERLSSGQRINSAADDAAGLAIGERFTAQIKGMEQAERNASDGISFAQTAEGAMEEMSNLLQRTRELAVQAANDTNTAADRRALNSELEQAVQEIDRIAQSTQFNGQNVLNGSLDQLSFQVGANRAQSINVNGIDVRGEQLGAEITEGQSVQRSLNAEGNAGSLEVGNVSVNGQEISMDGVREVADAVDRINEVAASTGVQASRADRAVTQEFEFTNPGSDAQGSINVNGERITFQGADDDAQALQNFVDKVNANSQDTGVQATKGEGGTFQLTSNSDFRVAETGSGNSPFANADAIGDNGTRFERGIELASDVGREASLSGEGLGKLGLTDGDGNTIEAQTHTVSGPQAMSVETQEAAQDAIRTADFALGRINEVRADLGAIQNRFEATTNNLQNASENMEASRSRIMDADFAKETAEMTRSRVLQQAGTSVLSQANQAPQSVLSLLQ</sequence>
<keyword evidence="5" id="KW-0175">Coiled coil</keyword>
<dbReference type="InterPro" id="IPR042187">
    <property type="entry name" value="Flagellin_C_sub2"/>
</dbReference>
<evidence type="ECO:0000259" key="6">
    <source>
        <dbReference type="Pfam" id="PF00669"/>
    </source>
</evidence>
<keyword evidence="8" id="KW-0969">Cilium</keyword>
<dbReference type="PRINTS" id="PR00207">
    <property type="entry name" value="FLAGELLIN"/>
</dbReference>
<name>A0ABS1E582_9GAMM</name>
<comment type="caution">
    <text evidence="8">The sequence shown here is derived from an EMBL/GenBank/DDBJ whole genome shotgun (WGS) entry which is preliminary data.</text>
</comment>
<comment type="similarity">
    <text evidence="1 4">Belongs to the bacterial flagellin family.</text>
</comment>
<evidence type="ECO:0000259" key="7">
    <source>
        <dbReference type="Pfam" id="PF00700"/>
    </source>
</evidence>
<keyword evidence="8" id="KW-0966">Cell projection</keyword>
<dbReference type="Gene3D" id="6.10.10.10">
    <property type="entry name" value="Flagellar export chaperone, C-terminal domain"/>
    <property type="match status" value="1"/>
</dbReference>
<accession>A0ABS1E582</accession>
<feature type="domain" description="Flagellin N-terminal" evidence="6">
    <location>
        <begin position="3"/>
        <end position="139"/>
    </location>
</feature>
<dbReference type="Gene3D" id="2.170.280.10">
    <property type="entry name" value="f41 fragment of flagellin, middle domain"/>
    <property type="match status" value="1"/>
</dbReference>
<dbReference type="Pfam" id="PF00700">
    <property type="entry name" value="Flagellin_C"/>
    <property type="match status" value="1"/>
</dbReference>
<dbReference type="Proteomes" id="UP000738126">
    <property type="component" value="Unassembled WGS sequence"/>
</dbReference>
<dbReference type="PANTHER" id="PTHR42792:SF2">
    <property type="entry name" value="FLAGELLIN"/>
    <property type="match status" value="1"/>
</dbReference>
<dbReference type="Gene3D" id="2.30.220.10">
    <property type="entry name" value="f41 fragment of flagellin, C-terminal domain"/>
    <property type="match status" value="1"/>
</dbReference>
<evidence type="ECO:0000313" key="8">
    <source>
        <dbReference type="EMBL" id="MBK1726668.1"/>
    </source>
</evidence>
<gene>
    <name evidence="8" type="ORF">CKO13_06440</name>
</gene>
<feature type="coiled-coil region" evidence="5">
    <location>
        <begin position="73"/>
        <end position="127"/>
    </location>
</feature>
<dbReference type="Pfam" id="PF00669">
    <property type="entry name" value="Flagellin_N"/>
    <property type="match status" value="1"/>
</dbReference>
<dbReference type="EMBL" id="NRSH01000058">
    <property type="protein sequence ID" value="MBK1726668.1"/>
    <property type="molecule type" value="Genomic_DNA"/>
</dbReference>
<dbReference type="SUPFAM" id="SSF64518">
    <property type="entry name" value="Phase 1 flagellin"/>
    <property type="match status" value="1"/>
</dbReference>
<organism evidence="8 9">
    <name type="scientific">Halorhodospira neutriphila</name>
    <dbReference type="NCBI Taxonomy" id="168379"/>
    <lineage>
        <taxon>Bacteria</taxon>
        <taxon>Pseudomonadati</taxon>
        <taxon>Pseudomonadota</taxon>
        <taxon>Gammaproteobacteria</taxon>
        <taxon>Chromatiales</taxon>
        <taxon>Ectothiorhodospiraceae</taxon>
        <taxon>Halorhodospira</taxon>
    </lineage>
</organism>
<keyword evidence="8" id="KW-0282">Flagellum</keyword>
<evidence type="ECO:0000256" key="1">
    <source>
        <dbReference type="ARBA" id="ARBA00005709"/>
    </source>
</evidence>
<evidence type="ECO:0000256" key="2">
    <source>
        <dbReference type="ARBA" id="ARBA00022525"/>
    </source>
</evidence>
<dbReference type="Gene3D" id="6.10.280.190">
    <property type="match status" value="1"/>
</dbReference>
<dbReference type="InterPro" id="IPR001029">
    <property type="entry name" value="Flagellin_N"/>
</dbReference>
<reference evidence="8 9" key="1">
    <citation type="journal article" date="2020" name="Microorganisms">
        <title>Osmotic Adaptation and Compatible Solute Biosynthesis of Phototrophic Bacteria as Revealed from Genome Analyses.</title>
        <authorList>
            <person name="Imhoff J.F."/>
            <person name="Rahn T."/>
            <person name="Kunzel S."/>
            <person name="Keller A."/>
            <person name="Neulinger S.C."/>
        </authorList>
    </citation>
    <scope>NUCLEOTIDE SEQUENCE [LARGE SCALE GENOMIC DNA]</scope>
    <source>
        <strain evidence="8 9">DSM 15116</strain>
    </source>
</reference>
<keyword evidence="2 4" id="KW-0964">Secreted</keyword>
<dbReference type="InterPro" id="IPR001492">
    <property type="entry name" value="Flagellin"/>
</dbReference>
<comment type="function">
    <text evidence="4">Flagellin is the subunit protein which polymerizes to form the filaments of bacterial flagella.</text>
</comment>
<feature type="coiled-coil region" evidence="5">
    <location>
        <begin position="406"/>
        <end position="433"/>
    </location>
</feature>